<accession>A0ABN7XFI2</accession>
<feature type="non-terminal residue" evidence="2">
    <location>
        <position position="1"/>
    </location>
</feature>
<evidence type="ECO:0000313" key="3">
    <source>
        <dbReference type="Proteomes" id="UP000789901"/>
    </source>
</evidence>
<organism evidence="2 3">
    <name type="scientific">Gigaspora margarita</name>
    <dbReference type="NCBI Taxonomy" id="4874"/>
    <lineage>
        <taxon>Eukaryota</taxon>
        <taxon>Fungi</taxon>
        <taxon>Fungi incertae sedis</taxon>
        <taxon>Mucoromycota</taxon>
        <taxon>Glomeromycotina</taxon>
        <taxon>Glomeromycetes</taxon>
        <taxon>Diversisporales</taxon>
        <taxon>Gigasporaceae</taxon>
        <taxon>Gigaspora</taxon>
    </lineage>
</organism>
<name>A0ABN7XFI2_GIGMA</name>
<reference evidence="2 3" key="1">
    <citation type="submission" date="2021-06" db="EMBL/GenBank/DDBJ databases">
        <authorList>
            <person name="Kallberg Y."/>
            <person name="Tangrot J."/>
            <person name="Rosling A."/>
        </authorList>
    </citation>
    <scope>NUCLEOTIDE SEQUENCE [LARGE SCALE GENOMIC DNA]</scope>
    <source>
        <strain evidence="2 3">120-4 pot B 10/14</strain>
    </source>
</reference>
<evidence type="ECO:0000313" key="2">
    <source>
        <dbReference type="EMBL" id="CAG8854058.1"/>
    </source>
</evidence>
<protein>
    <submittedName>
        <fullName evidence="2">43662_t:CDS:1</fullName>
    </submittedName>
</protein>
<evidence type="ECO:0000256" key="1">
    <source>
        <dbReference type="SAM" id="MobiDB-lite"/>
    </source>
</evidence>
<feature type="region of interest" description="Disordered" evidence="1">
    <location>
        <begin position="45"/>
        <end position="76"/>
    </location>
</feature>
<feature type="compositionally biased region" description="Polar residues" evidence="1">
    <location>
        <begin position="58"/>
        <end position="70"/>
    </location>
</feature>
<dbReference type="EMBL" id="CAJVQB010132780">
    <property type="protein sequence ID" value="CAG8854058.1"/>
    <property type="molecule type" value="Genomic_DNA"/>
</dbReference>
<keyword evidence="3" id="KW-1185">Reference proteome</keyword>
<comment type="caution">
    <text evidence="2">The sequence shown here is derived from an EMBL/GenBank/DDBJ whole genome shotgun (WGS) entry which is preliminary data.</text>
</comment>
<dbReference type="Proteomes" id="UP000789901">
    <property type="component" value="Unassembled WGS sequence"/>
</dbReference>
<feature type="non-terminal residue" evidence="2">
    <location>
        <position position="90"/>
    </location>
</feature>
<proteinExistence type="predicted"/>
<sequence>YKDKLSAQTLISQIIQFREKQFPYKIKYDSQLMTPFMWSFVEDNEEIENENNENTDNQYTSNEENNNSDIAMNDDHEFNLEELIHDQDFE</sequence>
<gene>
    <name evidence="2" type="ORF">GMARGA_LOCUS42879</name>
</gene>